<feature type="compositionally biased region" description="Polar residues" evidence="1">
    <location>
        <begin position="406"/>
        <end position="417"/>
    </location>
</feature>
<gene>
    <name evidence="2" type="ORF">J3R30DRAFT_3780817</name>
</gene>
<name>A0A9W9A3I6_9AGAR</name>
<evidence type="ECO:0008006" key="4">
    <source>
        <dbReference type="Google" id="ProtNLM"/>
    </source>
</evidence>
<dbReference type="SUPFAM" id="SSF49785">
    <property type="entry name" value="Galactose-binding domain-like"/>
    <property type="match status" value="1"/>
</dbReference>
<evidence type="ECO:0000256" key="1">
    <source>
        <dbReference type="SAM" id="MobiDB-lite"/>
    </source>
</evidence>
<dbReference type="OrthoDB" id="10036721at2759"/>
<dbReference type="Proteomes" id="UP001150266">
    <property type="component" value="Unassembled WGS sequence"/>
</dbReference>
<reference evidence="2" key="1">
    <citation type="submission" date="2022-08" db="EMBL/GenBank/DDBJ databases">
        <title>A Global Phylogenomic Analysis of the Shiitake Genus Lentinula.</title>
        <authorList>
            <consortium name="DOE Joint Genome Institute"/>
            <person name="Sierra-Patev S."/>
            <person name="Min B."/>
            <person name="Naranjo-Ortiz M."/>
            <person name="Looney B."/>
            <person name="Konkel Z."/>
            <person name="Slot J.C."/>
            <person name="Sakamoto Y."/>
            <person name="Steenwyk J.L."/>
            <person name="Rokas A."/>
            <person name="Carro J."/>
            <person name="Camarero S."/>
            <person name="Ferreira P."/>
            <person name="Molpeceres G."/>
            <person name="Ruiz-Duenas F.J."/>
            <person name="Serrano A."/>
            <person name="Henrissat B."/>
            <person name="Drula E."/>
            <person name="Hughes K.W."/>
            <person name="Mata J.L."/>
            <person name="Ishikawa N.K."/>
            <person name="Vargas-Isla R."/>
            <person name="Ushijima S."/>
            <person name="Smith C.A."/>
            <person name="Ahrendt S."/>
            <person name="Andreopoulos W."/>
            <person name="He G."/>
            <person name="Labutti K."/>
            <person name="Lipzen A."/>
            <person name="Ng V."/>
            <person name="Riley R."/>
            <person name="Sandor L."/>
            <person name="Barry K."/>
            <person name="Martinez A.T."/>
            <person name="Xiao Y."/>
            <person name="Gibbons J.G."/>
            <person name="Terashima K."/>
            <person name="Grigoriev I.V."/>
            <person name="Hibbett D.S."/>
        </authorList>
    </citation>
    <scope>NUCLEOTIDE SEQUENCE</scope>
    <source>
        <strain evidence="2">JLM2183</strain>
    </source>
</reference>
<keyword evidence="3" id="KW-1185">Reference proteome</keyword>
<evidence type="ECO:0000313" key="2">
    <source>
        <dbReference type="EMBL" id="KAJ4473662.1"/>
    </source>
</evidence>
<protein>
    <recommendedName>
        <fullName evidence="4">Bacterial alpha-L-rhamnosidase N-terminal domain-containing protein</fullName>
    </recommendedName>
</protein>
<proteinExistence type="predicted"/>
<dbReference type="AlphaFoldDB" id="A0A9W9A3I6"/>
<organism evidence="2 3">
    <name type="scientific">Lentinula aciculospora</name>
    <dbReference type="NCBI Taxonomy" id="153920"/>
    <lineage>
        <taxon>Eukaryota</taxon>
        <taxon>Fungi</taxon>
        <taxon>Dikarya</taxon>
        <taxon>Basidiomycota</taxon>
        <taxon>Agaricomycotina</taxon>
        <taxon>Agaricomycetes</taxon>
        <taxon>Agaricomycetidae</taxon>
        <taxon>Agaricales</taxon>
        <taxon>Marasmiineae</taxon>
        <taxon>Omphalotaceae</taxon>
        <taxon>Lentinula</taxon>
    </lineage>
</organism>
<accession>A0A9W9A3I6</accession>
<dbReference type="EMBL" id="JAOTPV010000017">
    <property type="protein sequence ID" value="KAJ4473662.1"/>
    <property type="molecule type" value="Genomic_DNA"/>
</dbReference>
<evidence type="ECO:0000313" key="3">
    <source>
        <dbReference type="Proteomes" id="UP001150266"/>
    </source>
</evidence>
<dbReference type="Gene3D" id="2.60.120.260">
    <property type="entry name" value="Galactose-binding domain-like"/>
    <property type="match status" value="2"/>
</dbReference>
<sequence>MKCLLDPHARTTVTTGYRLKKPRHTVYKVARTDCRETPNTALLCSTIDKELAHRLSGHPTLSFARSQWIWTPEVIDGKAPPGSRAFRKNFIAPYKLNGEPVATEIGWGHARSFCVPLQPHLNVFAVNATNNGNVNNAAGFLFTATITYMDGTPSTLVFDTTWRGQTNIPGGFQKLSYDDSSWMPVKSTGEYATDSIAIAGRDELSFAPARWIWTGELNNGDAPPGARAFRLTVTLPPKHTLASATILATADDYYSFYVNGRFVGSGIQYLAAQRFEVEDIQGPRIVFAVYAENKVAPGGWNPAGLISAIRITSRDPTLSCLQGCSITHDWFTDAGWKTYPGDAPPYGFELPVFDDSNWPYAVVRERISGRVSVPATSEMDEPGSPLPGAPRGMPSQKTVLRHQSESSRQANYYSDSQYRQDYHSDFSRYPADPHSQLRSENMNPDGHGNIGGSFARAGGMYTASSESADQSAGLGSQSLHDCACVPVNGKGDEFRRMVYLSA</sequence>
<feature type="region of interest" description="Disordered" evidence="1">
    <location>
        <begin position="373"/>
        <end position="453"/>
    </location>
</feature>
<dbReference type="InterPro" id="IPR008979">
    <property type="entry name" value="Galactose-bd-like_sf"/>
</dbReference>
<comment type="caution">
    <text evidence="2">The sequence shown here is derived from an EMBL/GenBank/DDBJ whole genome shotgun (WGS) entry which is preliminary data.</text>
</comment>